<keyword evidence="2 5" id="KW-0479">Metal-binding</keyword>
<keyword evidence="4 5" id="KW-0408">Iron</keyword>
<proteinExistence type="inferred from homology"/>
<comment type="similarity">
    <text evidence="1">Belongs to the carotenoid oxygenase family.</text>
</comment>
<dbReference type="AlphaFoldDB" id="A0A250K0B6"/>
<gene>
    <name evidence="6" type="ORF">MYMAC_004818</name>
</gene>
<evidence type="ECO:0000313" key="7">
    <source>
        <dbReference type="Proteomes" id="UP000217343"/>
    </source>
</evidence>
<evidence type="ECO:0000256" key="1">
    <source>
        <dbReference type="ARBA" id="ARBA00006787"/>
    </source>
</evidence>
<comment type="cofactor">
    <cofactor evidence="5">
        <name>Fe(2+)</name>
        <dbReference type="ChEBI" id="CHEBI:29033"/>
    </cofactor>
    <text evidence="5">Binds 1 Fe(2+) ion per subunit.</text>
</comment>
<dbReference type="GO" id="GO:0046872">
    <property type="term" value="F:metal ion binding"/>
    <property type="evidence" value="ECO:0007669"/>
    <property type="project" value="UniProtKB-KW"/>
</dbReference>
<name>A0A250K0B6_9BACT</name>
<keyword evidence="3" id="KW-0560">Oxidoreductase</keyword>
<feature type="binding site" evidence="5">
    <location>
        <position position="212"/>
    </location>
    <ligand>
        <name>Fe cation</name>
        <dbReference type="ChEBI" id="CHEBI:24875"/>
        <note>catalytic</note>
    </ligand>
</feature>
<keyword evidence="7" id="KW-1185">Reference proteome</keyword>
<dbReference type="GO" id="GO:0010436">
    <property type="term" value="F:carotenoid dioxygenase activity"/>
    <property type="evidence" value="ECO:0007669"/>
    <property type="project" value="TreeGrafter"/>
</dbReference>
<dbReference type="RefSeq" id="WP_170114763.1">
    <property type="nucleotide sequence ID" value="NZ_CP022203.1"/>
</dbReference>
<dbReference type="PANTHER" id="PTHR10543:SF89">
    <property type="entry name" value="CAROTENOID 9,10(9',10')-CLEAVAGE DIOXYGENASE 1"/>
    <property type="match status" value="1"/>
</dbReference>
<dbReference type="EMBL" id="CP022203">
    <property type="protein sequence ID" value="ATB49177.1"/>
    <property type="molecule type" value="Genomic_DNA"/>
</dbReference>
<evidence type="ECO:0000256" key="5">
    <source>
        <dbReference type="PIRSR" id="PIRSR604294-1"/>
    </source>
</evidence>
<dbReference type="InterPro" id="IPR004294">
    <property type="entry name" value="Carotenoid_Oase"/>
</dbReference>
<dbReference type="GO" id="GO:0016121">
    <property type="term" value="P:carotene catabolic process"/>
    <property type="evidence" value="ECO:0007669"/>
    <property type="project" value="TreeGrafter"/>
</dbReference>
<reference evidence="6 7" key="1">
    <citation type="submission" date="2017-06" db="EMBL/GenBank/DDBJ databases">
        <title>Sequencing and comparative analysis of myxobacterial genomes.</title>
        <authorList>
            <person name="Rupp O."/>
            <person name="Goesmann A."/>
            <person name="Sogaard-Andersen L."/>
        </authorList>
    </citation>
    <scope>NUCLEOTIDE SEQUENCE [LARGE SCALE GENOMIC DNA]</scope>
    <source>
        <strain evidence="6 7">DSM 14697</strain>
    </source>
</reference>
<feature type="binding site" evidence="5">
    <location>
        <position position="451"/>
    </location>
    <ligand>
        <name>Fe cation</name>
        <dbReference type="ChEBI" id="CHEBI:24875"/>
        <note>catalytic</note>
    </ligand>
</feature>
<accession>A0A250K0B6</accession>
<evidence type="ECO:0000256" key="3">
    <source>
        <dbReference type="ARBA" id="ARBA00023002"/>
    </source>
</evidence>
<evidence type="ECO:0000256" key="4">
    <source>
        <dbReference type="ARBA" id="ARBA00023004"/>
    </source>
</evidence>
<dbReference type="Proteomes" id="UP000217343">
    <property type="component" value="Chromosome"/>
</dbReference>
<dbReference type="Pfam" id="PF03055">
    <property type="entry name" value="RPE65"/>
    <property type="match status" value="1"/>
</dbReference>
<evidence type="ECO:0000313" key="6">
    <source>
        <dbReference type="EMBL" id="ATB49177.1"/>
    </source>
</evidence>
<sequence>MRSEKPVSPLLRSLSRPHGFEPLRVEGRLPESLRGTLFRAGPGLFERFGQRIPHAFEADGAVTAVRFDGSGAWGASRIVESAGYREEQAAGRFLYSSAASWLDRMRLVRKGLSKSTGNTSTFLWKNRLFALMENSLLQEMDPATLETLASTDLGVVSGAFSAHPHRVASLRTTFNFGVRYGRKMEIDLYALPDAGEPSKLGTVEAPWHSMVHDFMATERHLILYVGPVKLNLLRAMLGLGDVTQLFQWKPELGARLIVVPLDAMDSPRTFELAPFWTWHFANAFEDARGPCVDLCRYPTFSLGEIGELESVGPLPLLTRVKLDLKSGAAHEARLCDIPCDFPQVHPRLHGARYSMLFAQTERHGPDRSIHGVTRMDLERGVNTEWVLPDGQLPTEPVLVPRGAAQDSAFVLDLVYDAKTEHSYVAVLDGQHLDDGPLATVHFDQTIPVTFHGSFAGEGAASP</sequence>
<dbReference type="KEGG" id="mmas:MYMAC_004818"/>
<protein>
    <submittedName>
        <fullName evidence="6">Carotenoid oxygenase</fullName>
    </submittedName>
</protein>
<organism evidence="6 7">
    <name type="scientific">Corallococcus macrosporus DSM 14697</name>
    <dbReference type="NCBI Taxonomy" id="1189310"/>
    <lineage>
        <taxon>Bacteria</taxon>
        <taxon>Pseudomonadati</taxon>
        <taxon>Myxococcota</taxon>
        <taxon>Myxococcia</taxon>
        <taxon>Myxococcales</taxon>
        <taxon>Cystobacterineae</taxon>
        <taxon>Myxococcaceae</taxon>
        <taxon>Corallococcus</taxon>
    </lineage>
</organism>
<evidence type="ECO:0000256" key="2">
    <source>
        <dbReference type="ARBA" id="ARBA00022723"/>
    </source>
</evidence>
<dbReference type="PANTHER" id="PTHR10543">
    <property type="entry name" value="BETA-CAROTENE DIOXYGENASE"/>
    <property type="match status" value="1"/>
</dbReference>
<feature type="binding site" evidence="5">
    <location>
        <position position="163"/>
    </location>
    <ligand>
        <name>Fe cation</name>
        <dbReference type="ChEBI" id="CHEBI:24875"/>
        <note>catalytic</note>
    </ligand>
</feature>
<feature type="binding site" evidence="5">
    <location>
        <position position="279"/>
    </location>
    <ligand>
        <name>Fe cation</name>
        <dbReference type="ChEBI" id="CHEBI:24875"/>
        <note>catalytic</note>
    </ligand>
</feature>